<protein>
    <submittedName>
        <fullName evidence="1">Uncharacterized protein</fullName>
    </submittedName>
</protein>
<proteinExistence type="predicted"/>
<dbReference type="AlphaFoldDB" id="A0A1J1DRS8"/>
<evidence type="ECO:0000313" key="1">
    <source>
        <dbReference type="EMBL" id="BAV90460.1"/>
    </source>
</evidence>
<dbReference type="EMBL" id="LC177549">
    <property type="protein sequence ID" value="BAV90460.1"/>
    <property type="molecule type" value="Genomic_DNA"/>
</dbReference>
<sequence length="294" mass="35516">MLKKIPFIVVHKGNQNYLKSCIFSLKKYHSTILLGNEENKSIIKEWYDINSFNSEYYNRFDKCYVHMSSNSEVFEKNCFYRYIAMYEFAINKNITEFVHCDSDIILLDDCTPLLDELSMFGAAYFIPDDQTNFRMTASPHFCYWKINVLKEFIEYFITEYETGASILKEKYKYHLKEKIPGGICDMTLLYLFSKQRKDIFNIFNHHKFYMNFNVATNESTGCKRKDIIFNHQYKKIHNELFYYKKNSEEKKVLFLHMQGRTKKLMKYAESKKFKKLFFLISLLNIIRRVQRLIY</sequence>
<reference evidence="1" key="1">
    <citation type="journal article" date="2017" name="Microb. Genom.">
        <title>An untypeable enterotoxigenic Escherichia coli represents one of the dominant types causing human disease.</title>
        <authorList>
            <person name="Iguchi A."/>
            <person name="von Mentzer A."/>
            <person name="Kikuchi T."/>
            <person name="Thomson N.R."/>
        </authorList>
    </citation>
    <scope>NUCLEOTIDE SEQUENCE</scope>
    <source>
        <strain evidence="1">E705</strain>
    </source>
</reference>
<accession>A0A1J1DRS8</accession>
<name>A0A1J1DRS8_ECOLX</name>
<organism evidence="1">
    <name type="scientific">Escherichia coli</name>
    <dbReference type="NCBI Taxonomy" id="562"/>
    <lineage>
        <taxon>Bacteria</taxon>
        <taxon>Pseudomonadati</taxon>
        <taxon>Pseudomonadota</taxon>
        <taxon>Gammaproteobacteria</taxon>
        <taxon>Enterobacterales</taxon>
        <taxon>Enterobacteriaceae</taxon>
        <taxon>Escherichia</taxon>
    </lineage>
</organism>
<dbReference type="RefSeq" id="WP_021565307.1">
    <property type="nucleotide sequence ID" value="NZ_AP023224.1"/>
</dbReference>